<evidence type="ECO:0000259" key="2">
    <source>
        <dbReference type="PROSITE" id="PS50157"/>
    </source>
</evidence>
<dbReference type="PANTHER" id="PTHR19446">
    <property type="entry name" value="REVERSE TRANSCRIPTASES"/>
    <property type="match status" value="1"/>
</dbReference>
<evidence type="ECO:0008006" key="6">
    <source>
        <dbReference type="Google" id="ProtNLM"/>
    </source>
</evidence>
<evidence type="ECO:0000313" key="5">
    <source>
        <dbReference type="Proteomes" id="UP000261520"/>
    </source>
</evidence>
<reference evidence="4" key="2">
    <citation type="submission" date="2025-09" db="UniProtKB">
        <authorList>
            <consortium name="Ensembl"/>
        </authorList>
    </citation>
    <scope>IDENTIFICATION</scope>
</reference>
<dbReference type="Proteomes" id="UP000261520">
    <property type="component" value="Unplaced"/>
</dbReference>
<accession>A0A3B4AWH2</accession>
<keyword evidence="1" id="KW-0479">Metal-binding</keyword>
<keyword evidence="1" id="KW-0863">Zinc-finger</keyword>
<dbReference type="STRING" id="409849.ENSPMGP00000021473"/>
<dbReference type="SMART" id="SM00355">
    <property type="entry name" value="ZnF_C2H2"/>
    <property type="match status" value="1"/>
</dbReference>
<evidence type="ECO:0000259" key="3">
    <source>
        <dbReference type="PROSITE" id="PS50878"/>
    </source>
</evidence>
<feature type="domain" description="C2H2-type" evidence="2">
    <location>
        <begin position="11"/>
        <end position="34"/>
    </location>
</feature>
<dbReference type="SUPFAM" id="SSF56672">
    <property type="entry name" value="DNA/RNA polymerases"/>
    <property type="match status" value="1"/>
</dbReference>
<keyword evidence="5" id="KW-1185">Reference proteome</keyword>
<protein>
    <recommendedName>
        <fullName evidence="6">Reverse transcriptase domain-containing protein</fullName>
    </recommendedName>
</protein>
<proteinExistence type="predicted"/>
<dbReference type="Gene3D" id="3.30.160.60">
    <property type="entry name" value="Classic Zinc Finger"/>
    <property type="match status" value="1"/>
</dbReference>
<sequence length="905" mass="100586">KAGTIIENGNFSCSHCTKSFQTKRGLTQHMRMAHLQIYMSKLKLEPRGPEDVASVDQDLVARMKDLYDKELAPLEEPDSGLSEYMKRANMETLPSPKDVNREARKFVSQLRTVCSKPKKRNKTNRYSVLQKVWRANIKLAAEIILEGESDACEIPINDIEWFYKDLWSEKAKYMSLKGFGALPLAINEPLHMPMADIEVKQTLKKMRDSSPGPDGIRKLHLRLYDPSGSALTSMFNSWMASGVIPKVFKNSRTTLIGSSVILRLFSNLLAKRLSEACKVHPRQRGFIEGPGASENIIVLDGLIRVCKKNKKNVAVVFVDLARAFDTVPHGLIRDNLRRRQVCPRTVKLIMDAYEGCTTTIRSAGTNTSPIGVRVGVKQGDPLSPLLFNLALDPLLYALSENGVGLEFGNDQVVTAMAYADDLVLLSNSHEGMRTNLAILEAFSDRTGLAANPSKCSGFLLTKKGRKMTLNDNSQWTIKGKPIKWVNEGEKAKYLGVDIHPWKGVDSSRAKPLLSELLDKASKALLKPSQKVHLVITYILPRLQYFCDYANASNACLREMDSQIKGMIKKWLHLDHSTSDGILYSASVDGGLSIPRFEKLIPASRLKRFIKMINSGDPVTNEVARLIALEKHVAKLFREVTGLEAPANLDEVDMNLIATKAIKSRAFSRWTNQKSHGKGVLAFKGDKISNAWLRDPIKAGLSESEFISALQLRTNTFLTVKGKGPSPPATNCALCGYESGTLAHIVGNCNVLKEIRMANHNKICQKLACLAHEKGWKVWSEKRLFVEGKMGVPDLIIHKGDVAHVIDVAICFEQSPTTLESVAGMKSVKYKPFRGAVRTWLGVKMVTTRGFPVGARGKWYKPNDYLLSDMGLSVTRTLKAARAFAKIALCGSIRTCRAYKKELLNC</sequence>
<dbReference type="Pfam" id="PF00078">
    <property type="entry name" value="RVT_1"/>
    <property type="match status" value="1"/>
</dbReference>
<dbReference type="CDD" id="cd01650">
    <property type="entry name" value="RT_nLTR_like"/>
    <property type="match status" value="1"/>
</dbReference>
<keyword evidence="1" id="KW-0862">Zinc</keyword>
<dbReference type="GO" id="GO:0008270">
    <property type="term" value="F:zinc ion binding"/>
    <property type="evidence" value="ECO:0007669"/>
    <property type="project" value="UniProtKB-KW"/>
</dbReference>
<dbReference type="AlphaFoldDB" id="A0A3B4AWH2"/>
<organism evidence="4 5">
    <name type="scientific">Periophthalmus magnuspinnatus</name>
    <dbReference type="NCBI Taxonomy" id="409849"/>
    <lineage>
        <taxon>Eukaryota</taxon>
        <taxon>Metazoa</taxon>
        <taxon>Chordata</taxon>
        <taxon>Craniata</taxon>
        <taxon>Vertebrata</taxon>
        <taxon>Euteleostomi</taxon>
        <taxon>Actinopterygii</taxon>
        <taxon>Neopterygii</taxon>
        <taxon>Teleostei</taxon>
        <taxon>Neoteleostei</taxon>
        <taxon>Acanthomorphata</taxon>
        <taxon>Gobiaria</taxon>
        <taxon>Gobiiformes</taxon>
        <taxon>Gobioidei</taxon>
        <taxon>Gobiidae</taxon>
        <taxon>Oxudercinae</taxon>
        <taxon>Periophthalmus</taxon>
    </lineage>
</organism>
<name>A0A3B4AWH2_9GOBI</name>
<dbReference type="PROSITE" id="PS00028">
    <property type="entry name" value="ZINC_FINGER_C2H2_1"/>
    <property type="match status" value="1"/>
</dbReference>
<evidence type="ECO:0000313" key="4">
    <source>
        <dbReference type="Ensembl" id="ENSPMGP00000021473.1"/>
    </source>
</evidence>
<dbReference type="InterPro" id="IPR043502">
    <property type="entry name" value="DNA/RNA_pol_sf"/>
</dbReference>
<dbReference type="PROSITE" id="PS50157">
    <property type="entry name" value="ZINC_FINGER_C2H2_2"/>
    <property type="match status" value="1"/>
</dbReference>
<reference evidence="4" key="1">
    <citation type="submission" date="2025-08" db="UniProtKB">
        <authorList>
            <consortium name="Ensembl"/>
        </authorList>
    </citation>
    <scope>IDENTIFICATION</scope>
</reference>
<evidence type="ECO:0000256" key="1">
    <source>
        <dbReference type="PROSITE-ProRule" id="PRU00042"/>
    </source>
</evidence>
<dbReference type="InterPro" id="IPR000477">
    <property type="entry name" value="RT_dom"/>
</dbReference>
<feature type="domain" description="Reverse transcriptase" evidence="3">
    <location>
        <begin position="205"/>
        <end position="498"/>
    </location>
</feature>
<dbReference type="PROSITE" id="PS50878">
    <property type="entry name" value="RT_POL"/>
    <property type="match status" value="1"/>
</dbReference>
<dbReference type="Ensembl" id="ENSPMGT00000022875.1">
    <property type="protein sequence ID" value="ENSPMGP00000021473.1"/>
    <property type="gene ID" value="ENSPMGG00000017392.1"/>
</dbReference>
<dbReference type="InterPro" id="IPR013087">
    <property type="entry name" value="Znf_C2H2_type"/>
</dbReference>